<dbReference type="SUPFAM" id="SSF54001">
    <property type="entry name" value="Cysteine proteinases"/>
    <property type="match status" value="1"/>
</dbReference>
<protein>
    <submittedName>
        <fullName evidence="2">Cathepsin_B</fullName>
    </submittedName>
</protein>
<comment type="caution">
    <text evidence="2">The sequence shown here is derived from an EMBL/GenBank/DDBJ whole genome shotgun (WGS) entry which is preliminary data.</text>
</comment>
<evidence type="ECO:0000259" key="1">
    <source>
        <dbReference type="Pfam" id="PF00112"/>
    </source>
</evidence>
<proteinExistence type="predicted"/>
<gene>
    <name evidence="2" type="ORF">HINF_LOCUS9037</name>
</gene>
<dbReference type="InterPro" id="IPR038765">
    <property type="entry name" value="Papain-like_cys_pep_sf"/>
</dbReference>
<dbReference type="InterPro" id="IPR000668">
    <property type="entry name" value="Peptidase_C1A_C"/>
</dbReference>
<dbReference type="Proteomes" id="UP001642409">
    <property type="component" value="Unassembled WGS sequence"/>
</dbReference>
<evidence type="ECO:0000313" key="2">
    <source>
        <dbReference type="EMBL" id="CAL5985664.1"/>
    </source>
</evidence>
<dbReference type="Pfam" id="PF00112">
    <property type="entry name" value="Peptidase_C1"/>
    <property type="match status" value="1"/>
</dbReference>
<reference evidence="2 3" key="1">
    <citation type="submission" date="2024-07" db="EMBL/GenBank/DDBJ databases">
        <authorList>
            <person name="Akdeniz Z."/>
        </authorList>
    </citation>
    <scope>NUCLEOTIDE SEQUENCE [LARGE SCALE GENOMIC DNA]</scope>
</reference>
<name>A0ABP1H470_9EUKA</name>
<evidence type="ECO:0000313" key="3">
    <source>
        <dbReference type="Proteomes" id="UP001642409"/>
    </source>
</evidence>
<feature type="domain" description="Peptidase C1A papain C-terminal" evidence="1">
    <location>
        <begin position="2"/>
        <end position="63"/>
    </location>
</feature>
<sequence>MQQALVNGPITVLFNVYEDFMFYTSGIYEHSYGEFLEFHRGEVVGYDEEGGVEYWKIKLSFGHYLDLTLVKKDSQEQSKVKMKVRLKVTLLTLHCEPTNLQKLQYSKLCICSCIRFMIQSINQTQYVYVIQSLIY</sequence>
<organism evidence="2 3">
    <name type="scientific">Hexamita inflata</name>
    <dbReference type="NCBI Taxonomy" id="28002"/>
    <lineage>
        <taxon>Eukaryota</taxon>
        <taxon>Metamonada</taxon>
        <taxon>Diplomonadida</taxon>
        <taxon>Hexamitidae</taxon>
        <taxon>Hexamitinae</taxon>
        <taxon>Hexamita</taxon>
    </lineage>
</organism>
<keyword evidence="3" id="KW-1185">Reference proteome</keyword>
<accession>A0ABP1H470</accession>
<dbReference type="EMBL" id="CAXDID020000019">
    <property type="protein sequence ID" value="CAL5985664.1"/>
    <property type="molecule type" value="Genomic_DNA"/>
</dbReference>
<dbReference type="Gene3D" id="3.90.70.10">
    <property type="entry name" value="Cysteine proteinases"/>
    <property type="match status" value="1"/>
</dbReference>